<dbReference type="Ensembl" id="ENSCJAT00000034104.5">
    <property type="protein sequence ID" value="ENSCJAP00000032263.4"/>
    <property type="gene ID" value="ENSCJAG00000017516.5"/>
</dbReference>
<name>F7DKU8_CALJA</name>
<reference evidence="2" key="2">
    <citation type="submission" date="2025-08" db="UniProtKB">
        <authorList>
            <consortium name="Ensembl"/>
        </authorList>
    </citation>
    <scope>IDENTIFICATION</scope>
</reference>
<proteinExistence type="predicted"/>
<dbReference type="eggNOG" id="KOG4697">
    <property type="taxonomic scope" value="Eukaryota"/>
</dbReference>
<sequence>MGSEGLPYWEEMRWSGPSCDMKEADSRKSHAFQHLPAAPLLHGLVCRRCFGSPRVRPGHTQRLRSSSVTGDGGPVPQLRVGPAADPVADRPHADCVLRLAGPVAGTGGRASAKHPLVGPDVRRGDPGLFHSSRPALHDVLHPQRPHLCPGLAVLHPAREAVSGFHCHCPFLSPPGLLVLQLPFPLGADLVAGPSRVHCTHGCHRGVPVHADGAQGDPPQLSP</sequence>
<evidence type="ECO:0000313" key="2">
    <source>
        <dbReference type="Ensembl" id="ENSCJAP00000032263.4"/>
    </source>
</evidence>
<evidence type="ECO:0000256" key="1">
    <source>
        <dbReference type="SAM" id="MobiDB-lite"/>
    </source>
</evidence>
<dbReference type="AlphaFoldDB" id="F7DKU8"/>
<protein>
    <submittedName>
        <fullName evidence="2">Uncharacterized protein</fullName>
    </submittedName>
</protein>
<keyword evidence="3" id="KW-1185">Reference proteome</keyword>
<dbReference type="Proteomes" id="UP000008225">
    <property type="component" value="Chromosome 5"/>
</dbReference>
<reference evidence="2" key="1">
    <citation type="submission" date="2009-03" db="EMBL/GenBank/DDBJ databases">
        <authorList>
            <person name="Warren W."/>
            <person name="Ye L."/>
            <person name="Minx P."/>
            <person name="Worley K."/>
            <person name="Gibbs R."/>
            <person name="Wilson R.K."/>
        </authorList>
    </citation>
    <scope>NUCLEOTIDE SEQUENCE [LARGE SCALE GENOMIC DNA]</scope>
</reference>
<organism evidence="2 3">
    <name type="scientific">Callithrix jacchus</name>
    <name type="common">White-tufted-ear marmoset</name>
    <name type="synonym">Simia Jacchus</name>
    <dbReference type="NCBI Taxonomy" id="9483"/>
    <lineage>
        <taxon>Eukaryota</taxon>
        <taxon>Metazoa</taxon>
        <taxon>Chordata</taxon>
        <taxon>Craniata</taxon>
        <taxon>Vertebrata</taxon>
        <taxon>Euteleostomi</taxon>
        <taxon>Mammalia</taxon>
        <taxon>Eutheria</taxon>
        <taxon>Euarchontoglires</taxon>
        <taxon>Primates</taxon>
        <taxon>Haplorrhini</taxon>
        <taxon>Platyrrhini</taxon>
        <taxon>Cebidae</taxon>
        <taxon>Callitrichinae</taxon>
        <taxon>Callithrix</taxon>
        <taxon>Callithrix</taxon>
    </lineage>
</organism>
<dbReference type="HOGENOM" id="CLU_081382_2_1_1"/>
<reference evidence="2" key="3">
    <citation type="submission" date="2025-09" db="UniProtKB">
        <authorList>
            <consortium name="Ensembl"/>
        </authorList>
    </citation>
    <scope>IDENTIFICATION</scope>
</reference>
<evidence type="ECO:0000313" key="3">
    <source>
        <dbReference type="Proteomes" id="UP000008225"/>
    </source>
</evidence>
<feature type="region of interest" description="Disordered" evidence="1">
    <location>
        <begin position="56"/>
        <end position="87"/>
    </location>
</feature>
<dbReference type="GeneTree" id="ENSGT00960000193217"/>
<dbReference type="Bgee" id="ENSCJAG00000017516">
    <property type="expression patterns" value="Expressed in liver and 6 other cell types or tissues"/>
</dbReference>
<accession>F7DKU8</accession>